<feature type="domain" description="Methyl-accepting transducer" evidence="6">
    <location>
        <begin position="244"/>
        <end position="473"/>
    </location>
</feature>
<dbReference type="GO" id="GO:0019825">
    <property type="term" value="F:oxygen binding"/>
    <property type="evidence" value="ECO:0007669"/>
    <property type="project" value="InterPro"/>
</dbReference>
<dbReference type="CDD" id="cd01068">
    <property type="entry name" value="globin_sensor"/>
    <property type="match status" value="1"/>
</dbReference>
<dbReference type="PROSITE" id="PS50111">
    <property type="entry name" value="CHEMOTAXIS_TRANSDUC_2"/>
    <property type="match status" value="1"/>
</dbReference>
<dbReference type="InterPro" id="IPR004089">
    <property type="entry name" value="MCPsignal_dom"/>
</dbReference>
<keyword evidence="2" id="KW-0145">Chemotaxis</keyword>
<dbReference type="AlphaFoldDB" id="A0A370L0Y0"/>
<dbReference type="GO" id="GO:0006935">
    <property type="term" value="P:chemotaxis"/>
    <property type="evidence" value="ECO:0007669"/>
    <property type="project" value="UniProtKB-KW"/>
</dbReference>
<evidence type="ECO:0000256" key="3">
    <source>
        <dbReference type="ARBA" id="ARBA00029447"/>
    </source>
</evidence>
<gene>
    <name evidence="8" type="ORF">DWE98_22580</name>
</gene>
<feature type="coiled-coil region" evidence="5">
    <location>
        <begin position="256"/>
        <end position="283"/>
    </location>
</feature>
<keyword evidence="5" id="KW-0175">Coiled coil</keyword>
<dbReference type="GO" id="GO:0016020">
    <property type="term" value="C:membrane"/>
    <property type="evidence" value="ECO:0007669"/>
    <property type="project" value="UniProtKB-SubCell"/>
</dbReference>
<dbReference type="SUPFAM" id="SSF46458">
    <property type="entry name" value="Globin-like"/>
    <property type="match status" value="1"/>
</dbReference>
<evidence type="ECO:0000313" key="9">
    <source>
        <dbReference type="Proteomes" id="UP000255207"/>
    </source>
</evidence>
<dbReference type="GO" id="GO:0007165">
    <property type="term" value="P:signal transduction"/>
    <property type="evidence" value="ECO:0007669"/>
    <property type="project" value="UniProtKB-KW"/>
</dbReference>
<dbReference type="InterPro" id="IPR039379">
    <property type="entry name" value="Protoglobin_sensor_dom"/>
</dbReference>
<dbReference type="CDD" id="cd11386">
    <property type="entry name" value="MCP_signal"/>
    <property type="match status" value="1"/>
</dbReference>
<dbReference type="Pfam" id="PF00015">
    <property type="entry name" value="MCPsignal"/>
    <property type="match status" value="1"/>
</dbReference>
<dbReference type="OrthoDB" id="266313at2"/>
<reference evidence="9" key="1">
    <citation type="submission" date="2018-07" db="EMBL/GenBank/DDBJ databases">
        <authorList>
            <person name="Safronova V.I."/>
            <person name="Chirak E.R."/>
            <person name="Sazanova A.L."/>
        </authorList>
    </citation>
    <scope>NUCLEOTIDE SEQUENCE [LARGE SCALE GENOMIC DNA]</scope>
    <source>
        <strain evidence="9">RCAM04685</strain>
    </source>
</reference>
<accession>A0A370L0Y0</accession>
<dbReference type="Gene3D" id="1.10.490.10">
    <property type="entry name" value="Globins"/>
    <property type="match status" value="1"/>
</dbReference>
<dbReference type="FunFam" id="1.10.287.950:FF:000001">
    <property type="entry name" value="Methyl-accepting chemotaxis sensory transducer"/>
    <property type="match status" value="1"/>
</dbReference>
<evidence type="ECO:0000259" key="6">
    <source>
        <dbReference type="PROSITE" id="PS50111"/>
    </source>
</evidence>
<keyword evidence="4" id="KW-0807">Transducer</keyword>
<dbReference type="PANTHER" id="PTHR43531">
    <property type="entry name" value="PROTEIN ICFG"/>
    <property type="match status" value="1"/>
</dbReference>
<comment type="similarity">
    <text evidence="3">Belongs to the methyl-accepting chemotaxis (MCP) protein family.</text>
</comment>
<dbReference type="SMART" id="SM00304">
    <property type="entry name" value="HAMP"/>
    <property type="match status" value="1"/>
</dbReference>
<dbReference type="InterPro" id="IPR051310">
    <property type="entry name" value="MCP_chemotaxis"/>
</dbReference>
<dbReference type="EMBL" id="QQTP01000015">
    <property type="protein sequence ID" value="RDJ20756.1"/>
    <property type="molecule type" value="Genomic_DNA"/>
</dbReference>
<organism evidence="8 9">
    <name type="scientific">Bosea caraganae</name>
    <dbReference type="NCBI Taxonomy" id="2763117"/>
    <lineage>
        <taxon>Bacteria</taxon>
        <taxon>Pseudomonadati</taxon>
        <taxon>Pseudomonadota</taxon>
        <taxon>Alphaproteobacteria</taxon>
        <taxon>Hyphomicrobiales</taxon>
        <taxon>Boseaceae</taxon>
        <taxon>Bosea</taxon>
    </lineage>
</organism>
<comment type="caution">
    <text evidence="8">The sequence shown here is derived from an EMBL/GenBank/DDBJ whole genome shotgun (WGS) entry which is preliminary data.</text>
</comment>
<sequence length="507" mass="53449">MTKTDDLARRLDFMKLGPDALQSIRAVEPTILAALPGALDALYAQIRAFPETKAFFSSEAHIDGAKSRQLNHWSALAKGKLDQDFVASVTGIGQVHARIGLEPRWYIGGYALLLEQLIGKVLEARWPKTRFGGKASGAQERAAEIGALVKATLLDMDYAISVYLEASETARRESEAKARAIELTKTQERDKAVKSVSAGMAALANGDLTYRMADDIPAEYGEIREHFNHAMERLGEMVATIKATSSSIAASSQEINSGAENLSSRTEQQAAALEETAATTEQLAASVKTSAQSSRQSVALADDAAAVARTGGTIVKDAIEAMVRIEQASQKISEITSVIDGIAFQTNLLALNAAVEAARAGDAGKGFAVVAAEVRALAQRSAGAAKDITALIGSSDAEVAEGVKLVRLAGDTLEKIVDASMRVSGTVAEIATASGEQAGGIDEMSQTVSHMDEITQQNAALAEQSAASARTLLGQIDRLNQLVAAFRIQEAGRAATAPRASERRRAA</sequence>
<dbReference type="SMART" id="SM00283">
    <property type="entry name" value="MA"/>
    <property type="match status" value="1"/>
</dbReference>
<keyword evidence="9" id="KW-1185">Reference proteome</keyword>
<evidence type="ECO:0000256" key="1">
    <source>
        <dbReference type="ARBA" id="ARBA00004370"/>
    </source>
</evidence>
<dbReference type="InterPro" id="IPR009050">
    <property type="entry name" value="Globin-like_sf"/>
</dbReference>
<dbReference type="PRINTS" id="PR00260">
    <property type="entry name" value="CHEMTRNSDUCR"/>
</dbReference>
<evidence type="ECO:0000256" key="2">
    <source>
        <dbReference type="ARBA" id="ARBA00022500"/>
    </source>
</evidence>
<dbReference type="InterPro" id="IPR012292">
    <property type="entry name" value="Globin/Proto"/>
</dbReference>
<feature type="domain" description="HAMP" evidence="7">
    <location>
        <begin position="191"/>
        <end position="239"/>
    </location>
</feature>
<dbReference type="Pfam" id="PF11563">
    <property type="entry name" value="Protoglobin"/>
    <property type="match status" value="1"/>
</dbReference>
<dbReference type="SUPFAM" id="SSF58104">
    <property type="entry name" value="Methyl-accepting chemotaxis protein (MCP) signaling domain"/>
    <property type="match status" value="1"/>
</dbReference>
<dbReference type="GO" id="GO:0020037">
    <property type="term" value="F:heme binding"/>
    <property type="evidence" value="ECO:0007669"/>
    <property type="project" value="InterPro"/>
</dbReference>
<dbReference type="InterPro" id="IPR044398">
    <property type="entry name" value="Globin-sensor_dom"/>
</dbReference>
<dbReference type="Gene3D" id="1.10.287.950">
    <property type="entry name" value="Methyl-accepting chemotaxis protein"/>
    <property type="match status" value="1"/>
</dbReference>
<evidence type="ECO:0000259" key="7">
    <source>
        <dbReference type="PROSITE" id="PS50885"/>
    </source>
</evidence>
<dbReference type="PANTHER" id="PTHR43531:SF11">
    <property type="entry name" value="METHYL-ACCEPTING CHEMOTAXIS PROTEIN 3"/>
    <property type="match status" value="1"/>
</dbReference>
<proteinExistence type="inferred from homology"/>
<dbReference type="Proteomes" id="UP000255207">
    <property type="component" value="Unassembled WGS sequence"/>
</dbReference>
<evidence type="ECO:0000256" key="4">
    <source>
        <dbReference type="PROSITE-ProRule" id="PRU00284"/>
    </source>
</evidence>
<dbReference type="GO" id="GO:0004888">
    <property type="term" value="F:transmembrane signaling receptor activity"/>
    <property type="evidence" value="ECO:0007669"/>
    <property type="project" value="InterPro"/>
</dbReference>
<evidence type="ECO:0000256" key="5">
    <source>
        <dbReference type="SAM" id="Coils"/>
    </source>
</evidence>
<dbReference type="InterPro" id="IPR003660">
    <property type="entry name" value="HAMP_dom"/>
</dbReference>
<dbReference type="InterPro" id="IPR004090">
    <property type="entry name" value="Chemotax_Me-accpt_rcpt"/>
</dbReference>
<protein>
    <submittedName>
        <fullName evidence="8">Globin-coupled sensor protein</fullName>
    </submittedName>
</protein>
<comment type="subcellular location">
    <subcellularLocation>
        <location evidence="1">Membrane</location>
    </subcellularLocation>
</comment>
<dbReference type="RefSeq" id="WP_114831572.1">
    <property type="nucleotide sequence ID" value="NZ_QQTO01000037.1"/>
</dbReference>
<evidence type="ECO:0000313" key="8">
    <source>
        <dbReference type="EMBL" id="RDJ20756.1"/>
    </source>
</evidence>
<name>A0A370L0Y0_9HYPH</name>
<dbReference type="PROSITE" id="PS50885">
    <property type="entry name" value="HAMP"/>
    <property type="match status" value="1"/>
</dbReference>